<keyword evidence="4" id="KW-1185">Reference proteome</keyword>
<evidence type="ECO:0000313" key="3">
    <source>
        <dbReference type="EMBL" id="REG98114.1"/>
    </source>
</evidence>
<dbReference type="Pfam" id="PF02470">
    <property type="entry name" value="MlaD"/>
    <property type="match status" value="1"/>
</dbReference>
<gene>
    <name evidence="3" type="ORF">C8P67_10737</name>
</gene>
<evidence type="ECO:0000259" key="2">
    <source>
        <dbReference type="Pfam" id="PF02470"/>
    </source>
</evidence>
<dbReference type="Proteomes" id="UP000257136">
    <property type="component" value="Unassembled WGS sequence"/>
</dbReference>
<dbReference type="RefSeq" id="WP_115813602.1">
    <property type="nucleotide sequence ID" value="NZ_QUNI01000007.1"/>
</dbReference>
<name>A0A3E0EIP0_9FLAO</name>
<feature type="transmembrane region" description="Helical" evidence="1">
    <location>
        <begin position="12"/>
        <end position="33"/>
    </location>
</feature>
<proteinExistence type="predicted"/>
<evidence type="ECO:0000256" key="1">
    <source>
        <dbReference type="SAM" id="Phobius"/>
    </source>
</evidence>
<reference evidence="3 4" key="1">
    <citation type="submission" date="2018-08" db="EMBL/GenBank/DDBJ databases">
        <title>Genomic Encyclopedia of Archaeal and Bacterial Type Strains, Phase II (KMG-II): from individual species to whole genera.</title>
        <authorList>
            <person name="Goeker M."/>
        </authorList>
    </citation>
    <scope>NUCLEOTIDE SEQUENCE [LARGE SCALE GENOMIC DNA]</scope>
    <source>
        <strain evidence="3 4">DSM 100880</strain>
    </source>
</reference>
<dbReference type="PANTHER" id="PTHR33371:SF4">
    <property type="entry name" value="INTERMEMBRANE PHOSPHOLIPID TRANSPORT SYSTEM BINDING PROTEIN MLAD"/>
    <property type="match status" value="1"/>
</dbReference>
<comment type="caution">
    <text evidence="3">The sequence shown here is derived from an EMBL/GenBank/DDBJ whole genome shotgun (WGS) entry which is preliminary data.</text>
</comment>
<feature type="domain" description="Mce/MlaD" evidence="2">
    <location>
        <begin position="42"/>
        <end position="113"/>
    </location>
</feature>
<organism evidence="3 4">
    <name type="scientific">Flavobacterium aquicola</name>
    <dbReference type="NCBI Taxonomy" id="1682742"/>
    <lineage>
        <taxon>Bacteria</taxon>
        <taxon>Pseudomonadati</taxon>
        <taxon>Bacteroidota</taxon>
        <taxon>Flavobacteriia</taxon>
        <taxon>Flavobacteriales</taxon>
        <taxon>Flavobacteriaceae</taxon>
        <taxon>Flavobacterium</taxon>
    </lineage>
</organism>
<sequence>MDESTRKHNILVGLFIFVGLIFLLGAILMVGNLHETFKSKMQLVTVFDEVNGLQTGANVWLSGVKVGKVKNIRINPTRNVVVVLDVEENAQQFILKNAKTKIGTDGLIGNKVVIVYGGTANSPAVQDGDTLVAGNTFSTENIMLKLEKNNENLLAITSDFKKISHKLTTKEGTIGKLINDDAMYDNINSIAVSLNKASVKSEKLIASLNEYTSKLNKKGTLGNELVTDTIVFNSIKKSVLELQKTSKTANEFMTNLKEASANPNSAIGVLLHDEQSGASLKRTIQNLETSSEKLDEDLKAAQSNFLLRGYFKDKEKEAKKRAAQD</sequence>
<dbReference type="AlphaFoldDB" id="A0A3E0EIP0"/>
<dbReference type="PANTHER" id="PTHR33371">
    <property type="entry name" value="INTERMEMBRANE PHOSPHOLIPID TRANSPORT SYSTEM BINDING PROTEIN MLAD-RELATED"/>
    <property type="match status" value="1"/>
</dbReference>
<keyword evidence="1" id="KW-0812">Transmembrane</keyword>
<dbReference type="OrthoDB" id="9771725at2"/>
<dbReference type="InterPro" id="IPR052336">
    <property type="entry name" value="MlaD_Phospholipid_Transporter"/>
</dbReference>
<dbReference type="InterPro" id="IPR003399">
    <property type="entry name" value="Mce/MlaD"/>
</dbReference>
<evidence type="ECO:0000313" key="4">
    <source>
        <dbReference type="Proteomes" id="UP000257136"/>
    </source>
</evidence>
<keyword evidence="1" id="KW-0472">Membrane</keyword>
<accession>A0A3E0EIP0</accession>
<protein>
    <submittedName>
        <fullName evidence="3">Phospholipid/cholesterol/gamma-HCH transport system substrate-binding protein</fullName>
    </submittedName>
</protein>
<dbReference type="EMBL" id="QUNI01000007">
    <property type="protein sequence ID" value="REG98114.1"/>
    <property type="molecule type" value="Genomic_DNA"/>
</dbReference>
<keyword evidence="1" id="KW-1133">Transmembrane helix</keyword>